<dbReference type="PANTHER" id="PTHR48021">
    <property type="match status" value="1"/>
</dbReference>
<feature type="transmembrane region" description="Helical" evidence="5">
    <location>
        <begin position="110"/>
        <end position="128"/>
    </location>
</feature>
<keyword evidence="2 5" id="KW-0812">Transmembrane</keyword>
<feature type="transmembrane region" description="Helical" evidence="5">
    <location>
        <begin position="166"/>
        <end position="188"/>
    </location>
</feature>
<feature type="transmembrane region" description="Helical" evidence="5">
    <location>
        <begin position="307"/>
        <end position="330"/>
    </location>
</feature>
<dbReference type="PROSITE" id="PS50850">
    <property type="entry name" value="MFS"/>
    <property type="match status" value="1"/>
</dbReference>
<dbReference type="InterPro" id="IPR020846">
    <property type="entry name" value="MFS_dom"/>
</dbReference>
<dbReference type="InterPro" id="IPR050549">
    <property type="entry name" value="MFS_Trehalose_Transporter"/>
</dbReference>
<dbReference type="GO" id="GO:0016020">
    <property type="term" value="C:membrane"/>
    <property type="evidence" value="ECO:0007669"/>
    <property type="project" value="UniProtKB-SubCell"/>
</dbReference>
<name>A0A1Y1K906_PHOPY</name>
<evidence type="ECO:0000256" key="5">
    <source>
        <dbReference type="SAM" id="Phobius"/>
    </source>
</evidence>
<evidence type="ECO:0000313" key="7">
    <source>
        <dbReference type="EMBL" id="JAV56195.1"/>
    </source>
</evidence>
<protein>
    <recommendedName>
        <fullName evidence="6">Major facilitator superfamily (MFS) profile domain-containing protein</fullName>
    </recommendedName>
</protein>
<evidence type="ECO:0000256" key="4">
    <source>
        <dbReference type="ARBA" id="ARBA00023136"/>
    </source>
</evidence>
<feature type="transmembrane region" description="Helical" evidence="5">
    <location>
        <begin position="365"/>
        <end position="388"/>
    </location>
</feature>
<reference evidence="7" key="1">
    <citation type="journal article" date="2016" name="Sci. Rep.">
        <title>Molecular characterization of firefly nuptial gifts: a multi-omics approach sheds light on postcopulatory sexual selection.</title>
        <authorList>
            <person name="Al-Wathiqui N."/>
            <person name="Fallon T.R."/>
            <person name="South A."/>
            <person name="Weng J.K."/>
            <person name="Lewis S.M."/>
        </authorList>
    </citation>
    <scope>NUCLEOTIDE SEQUENCE</scope>
</reference>
<organism evidence="7">
    <name type="scientific">Photinus pyralis</name>
    <name type="common">Common eastern firefly</name>
    <name type="synonym">Lampyris pyralis</name>
    <dbReference type="NCBI Taxonomy" id="7054"/>
    <lineage>
        <taxon>Eukaryota</taxon>
        <taxon>Metazoa</taxon>
        <taxon>Ecdysozoa</taxon>
        <taxon>Arthropoda</taxon>
        <taxon>Hexapoda</taxon>
        <taxon>Insecta</taxon>
        <taxon>Pterygota</taxon>
        <taxon>Neoptera</taxon>
        <taxon>Endopterygota</taxon>
        <taxon>Coleoptera</taxon>
        <taxon>Polyphaga</taxon>
        <taxon>Elateriformia</taxon>
        <taxon>Elateroidea</taxon>
        <taxon>Lampyridae</taxon>
        <taxon>Lampyrinae</taxon>
        <taxon>Photinus</taxon>
    </lineage>
</organism>
<dbReference type="Gene3D" id="1.20.1250.20">
    <property type="entry name" value="MFS general substrate transporter like domains"/>
    <property type="match status" value="1"/>
</dbReference>
<dbReference type="GO" id="GO:0022857">
    <property type="term" value="F:transmembrane transporter activity"/>
    <property type="evidence" value="ECO:0007669"/>
    <property type="project" value="InterPro"/>
</dbReference>
<feature type="transmembrane region" description="Helical" evidence="5">
    <location>
        <begin position="337"/>
        <end position="359"/>
    </location>
</feature>
<feature type="domain" description="Major facilitator superfamily (MFS) profile" evidence="6">
    <location>
        <begin position="38"/>
        <end position="459"/>
    </location>
</feature>
<feature type="transmembrane region" description="Helical" evidence="5">
    <location>
        <begin position="434"/>
        <end position="455"/>
    </location>
</feature>
<dbReference type="InterPro" id="IPR005828">
    <property type="entry name" value="MFS_sugar_transport-like"/>
</dbReference>
<keyword evidence="3 5" id="KW-1133">Transmembrane helix</keyword>
<keyword evidence="4 5" id="KW-0472">Membrane</keyword>
<evidence type="ECO:0000256" key="3">
    <source>
        <dbReference type="ARBA" id="ARBA00022989"/>
    </source>
</evidence>
<dbReference type="PANTHER" id="PTHR48021:SF1">
    <property type="entry name" value="GH07001P-RELATED"/>
    <property type="match status" value="1"/>
</dbReference>
<sequence length="478" mass="54169">MSTKNNVIIKDGTAIESALLFERGEEMPPERRLRSWMMQIFPSVFASLICLPFGIMLGWPSPTYPKLLALTSPIPISMDQTAMVAGFLMIGNIFGTLISDGSFFGTKYGIILGLCGMLVGWILMWFAADIYYLLSSRIIIGLSFGYAAGQLKIYIKELCEPQLAQVLSKCINFYALFGVVIAYILGYFLSFTTFSLAVMILTAVLIAISLFLPHSAREYLRFGKTKEAETMIKYLKSDAKIDFEMQKLNLDLMLKADNFSIFQMLRKEKLRKPFAVVVLLTFFQQFTGAPATVVYAQMTLRATQLPYAELCAIGYIVLFFISNLIGVFYCSKFNRKYCLLFSNIAVSATLVLNVCTIYYDFNRTYWKYTSLVSLCLYIFFHSIGLAVVPTMLIPDYFPARARNVVSKVQIMCFSAFAIIITKIFQVLYHNYSLYVAFLLFSCISIVSAFFIVAFVPYKPFVYVESNNNIKNEKEAISL</sequence>
<feature type="transmembrane region" description="Helical" evidence="5">
    <location>
        <begin position="134"/>
        <end position="154"/>
    </location>
</feature>
<dbReference type="EMBL" id="GEZM01093682">
    <property type="protein sequence ID" value="JAV56195.1"/>
    <property type="molecule type" value="Transcribed_RNA"/>
</dbReference>
<accession>A0A1Y1K906</accession>
<dbReference type="InterPro" id="IPR036259">
    <property type="entry name" value="MFS_trans_sf"/>
</dbReference>
<feature type="transmembrane region" description="Helical" evidence="5">
    <location>
        <begin position="40"/>
        <end position="60"/>
    </location>
</feature>
<evidence type="ECO:0000259" key="6">
    <source>
        <dbReference type="PROSITE" id="PS50850"/>
    </source>
</evidence>
<dbReference type="AlphaFoldDB" id="A0A1Y1K906"/>
<dbReference type="SUPFAM" id="SSF103473">
    <property type="entry name" value="MFS general substrate transporter"/>
    <property type="match status" value="1"/>
</dbReference>
<comment type="subcellular location">
    <subcellularLocation>
        <location evidence="1">Membrane</location>
        <topology evidence="1">Multi-pass membrane protein</topology>
    </subcellularLocation>
</comment>
<evidence type="ECO:0000256" key="2">
    <source>
        <dbReference type="ARBA" id="ARBA00022692"/>
    </source>
</evidence>
<dbReference type="Pfam" id="PF00083">
    <property type="entry name" value="Sugar_tr"/>
    <property type="match status" value="1"/>
</dbReference>
<feature type="transmembrane region" description="Helical" evidence="5">
    <location>
        <begin position="194"/>
        <end position="212"/>
    </location>
</feature>
<feature type="transmembrane region" description="Helical" evidence="5">
    <location>
        <begin position="80"/>
        <end position="98"/>
    </location>
</feature>
<feature type="transmembrane region" description="Helical" evidence="5">
    <location>
        <begin position="408"/>
        <end position="428"/>
    </location>
</feature>
<feature type="transmembrane region" description="Helical" evidence="5">
    <location>
        <begin position="274"/>
        <end position="295"/>
    </location>
</feature>
<evidence type="ECO:0000256" key="1">
    <source>
        <dbReference type="ARBA" id="ARBA00004141"/>
    </source>
</evidence>
<proteinExistence type="predicted"/>